<dbReference type="AlphaFoldDB" id="A0ABD0MH23"/>
<dbReference type="EMBL" id="JAMKFB020000720">
    <property type="protein sequence ID" value="KAL0147857.1"/>
    <property type="molecule type" value="Genomic_DNA"/>
</dbReference>
<evidence type="ECO:0000313" key="1">
    <source>
        <dbReference type="EMBL" id="KAL0147857.1"/>
    </source>
</evidence>
<dbReference type="EMBL" id="JAMKFB020000709">
    <property type="protein sequence ID" value="KAL0148209.1"/>
    <property type="molecule type" value="Genomic_DNA"/>
</dbReference>
<evidence type="ECO:0000313" key="2">
    <source>
        <dbReference type="EMBL" id="KAL0148209.1"/>
    </source>
</evidence>
<reference evidence="2 3" key="1">
    <citation type="submission" date="2024-05" db="EMBL/GenBank/DDBJ databases">
        <title>Genome sequencing and assembly of Indian major carp, Cirrhinus mrigala (Hamilton, 1822).</title>
        <authorList>
            <person name="Mohindra V."/>
            <person name="Chowdhury L.M."/>
            <person name="Lal K."/>
            <person name="Jena J.K."/>
        </authorList>
    </citation>
    <scope>NUCLEOTIDE SEQUENCE [LARGE SCALE GENOMIC DNA]</scope>
    <source>
        <strain evidence="2">CM1030</strain>
        <tissue evidence="2">Blood</tissue>
    </source>
</reference>
<evidence type="ECO:0000313" key="3">
    <source>
        <dbReference type="Proteomes" id="UP001529510"/>
    </source>
</evidence>
<keyword evidence="3" id="KW-1185">Reference proteome</keyword>
<name>A0ABD0MH23_CIRMR</name>
<feature type="non-terminal residue" evidence="2">
    <location>
        <position position="1"/>
    </location>
</feature>
<accession>A0ABD0MH23</accession>
<gene>
    <name evidence="2" type="ORF">M9458_056441</name>
    <name evidence="1" type="ORF">M9458_056816</name>
</gene>
<comment type="caution">
    <text evidence="2">The sequence shown here is derived from an EMBL/GenBank/DDBJ whole genome shotgun (WGS) entry which is preliminary data.</text>
</comment>
<protein>
    <submittedName>
        <fullName evidence="2">Uncharacterized protein</fullName>
    </submittedName>
</protein>
<organism evidence="2 3">
    <name type="scientific">Cirrhinus mrigala</name>
    <name type="common">Mrigala</name>
    <dbReference type="NCBI Taxonomy" id="683832"/>
    <lineage>
        <taxon>Eukaryota</taxon>
        <taxon>Metazoa</taxon>
        <taxon>Chordata</taxon>
        <taxon>Craniata</taxon>
        <taxon>Vertebrata</taxon>
        <taxon>Euteleostomi</taxon>
        <taxon>Actinopterygii</taxon>
        <taxon>Neopterygii</taxon>
        <taxon>Teleostei</taxon>
        <taxon>Ostariophysi</taxon>
        <taxon>Cypriniformes</taxon>
        <taxon>Cyprinidae</taxon>
        <taxon>Labeoninae</taxon>
        <taxon>Labeonini</taxon>
        <taxon>Cirrhinus</taxon>
    </lineage>
</organism>
<dbReference type="Proteomes" id="UP001529510">
    <property type="component" value="Unassembled WGS sequence"/>
</dbReference>
<proteinExistence type="predicted"/>
<sequence length="62" mass="6577">VSLLVCSSGFLAEGDNVTDSRHYVSGATPLSLRQLVLSACLYDDRHSPQHGSVGITIPHSDP</sequence>